<sequence>MVTPPSYVEQHGFVATSKLWQHWAPLKFNLFLWLAYQTTSCAFTTCLA</sequence>
<organism evidence="1">
    <name type="scientific">Arundo donax</name>
    <name type="common">Giant reed</name>
    <name type="synonym">Donax arundinaceus</name>
    <dbReference type="NCBI Taxonomy" id="35708"/>
    <lineage>
        <taxon>Eukaryota</taxon>
        <taxon>Viridiplantae</taxon>
        <taxon>Streptophyta</taxon>
        <taxon>Embryophyta</taxon>
        <taxon>Tracheophyta</taxon>
        <taxon>Spermatophyta</taxon>
        <taxon>Magnoliopsida</taxon>
        <taxon>Liliopsida</taxon>
        <taxon>Poales</taxon>
        <taxon>Poaceae</taxon>
        <taxon>PACMAD clade</taxon>
        <taxon>Arundinoideae</taxon>
        <taxon>Arundineae</taxon>
        <taxon>Arundo</taxon>
    </lineage>
</organism>
<dbReference type="EMBL" id="GBRH01264241">
    <property type="protein sequence ID" value="JAD33654.1"/>
    <property type="molecule type" value="Transcribed_RNA"/>
</dbReference>
<dbReference type="AlphaFoldDB" id="A0A0A8Z2Q5"/>
<name>A0A0A8Z2Q5_ARUDO</name>
<protein>
    <submittedName>
        <fullName evidence="1">Uncharacterized protein</fullName>
    </submittedName>
</protein>
<reference evidence="1" key="2">
    <citation type="journal article" date="2015" name="Data Brief">
        <title>Shoot transcriptome of the giant reed, Arundo donax.</title>
        <authorList>
            <person name="Barrero R.A."/>
            <person name="Guerrero F.D."/>
            <person name="Moolhuijzen P."/>
            <person name="Goolsby J.A."/>
            <person name="Tidwell J."/>
            <person name="Bellgard S.E."/>
            <person name="Bellgard M.I."/>
        </authorList>
    </citation>
    <scope>NUCLEOTIDE SEQUENCE</scope>
    <source>
        <tissue evidence="1">Shoot tissue taken approximately 20 cm above the soil surface</tissue>
    </source>
</reference>
<evidence type="ECO:0000313" key="1">
    <source>
        <dbReference type="EMBL" id="JAD33654.1"/>
    </source>
</evidence>
<accession>A0A0A8Z2Q5</accession>
<reference evidence="1" key="1">
    <citation type="submission" date="2014-09" db="EMBL/GenBank/DDBJ databases">
        <authorList>
            <person name="Magalhaes I.L.F."/>
            <person name="Oliveira U."/>
            <person name="Santos F.R."/>
            <person name="Vidigal T.H.D.A."/>
            <person name="Brescovit A.D."/>
            <person name="Santos A.J."/>
        </authorList>
    </citation>
    <scope>NUCLEOTIDE SEQUENCE</scope>
    <source>
        <tissue evidence="1">Shoot tissue taken approximately 20 cm above the soil surface</tissue>
    </source>
</reference>
<proteinExistence type="predicted"/>